<evidence type="ECO:0000313" key="3">
    <source>
        <dbReference type="EMBL" id="RLN39162.1"/>
    </source>
</evidence>
<evidence type="ECO:0000313" key="4">
    <source>
        <dbReference type="Proteomes" id="UP000275267"/>
    </source>
</evidence>
<evidence type="ECO:0000256" key="1">
    <source>
        <dbReference type="SAM" id="MobiDB-lite"/>
    </source>
</evidence>
<dbReference type="PANTHER" id="PTHR31672">
    <property type="entry name" value="BNACNNG10540D PROTEIN"/>
    <property type="match status" value="1"/>
</dbReference>
<reference evidence="4" key="1">
    <citation type="journal article" date="2019" name="Nat. Commun.">
        <title>The genome of broomcorn millet.</title>
        <authorList>
            <person name="Zou C."/>
            <person name="Miki D."/>
            <person name="Li D."/>
            <person name="Tang Q."/>
            <person name="Xiao L."/>
            <person name="Rajput S."/>
            <person name="Deng P."/>
            <person name="Jia W."/>
            <person name="Huang R."/>
            <person name="Zhang M."/>
            <person name="Sun Y."/>
            <person name="Hu J."/>
            <person name="Fu X."/>
            <person name="Schnable P.S."/>
            <person name="Li F."/>
            <person name="Zhang H."/>
            <person name="Feng B."/>
            <person name="Zhu X."/>
            <person name="Liu R."/>
            <person name="Schnable J.C."/>
            <person name="Zhu J.-K."/>
            <person name="Zhang H."/>
        </authorList>
    </citation>
    <scope>NUCLEOTIDE SEQUENCE [LARGE SCALE GENOMIC DNA]</scope>
</reference>
<dbReference type="InterPro" id="IPR017451">
    <property type="entry name" value="F-box-assoc_interact_dom"/>
</dbReference>
<dbReference type="Proteomes" id="UP000275267">
    <property type="component" value="Unassembled WGS sequence"/>
</dbReference>
<dbReference type="EMBL" id="PQIB02000001">
    <property type="protein sequence ID" value="RLN39162.1"/>
    <property type="molecule type" value="Genomic_DNA"/>
</dbReference>
<feature type="domain" description="F-box associated beta-propeller type 3" evidence="2">
    <location>
        <begin position="104"/>
        <end position="294"/>
    </location>
</feature>
<dbReference type="OrthoDB" id="813611at2759"/>
<evidence type="ECO:0000259" key="2">
    <source>
        <dbReference type="Pfam" id="PF08268"/>
    </source>
</evidence>
<dbReference type="STRING" id="4540.A0A3L6TFR2"/>
<dbReference type="AlphaFoldDB" id="A0A3L6TFR2"/>
<keyword evidence="4" id="KW-1185">Reference proteome</keyword>
<dbReference type="InterPro" id="IPR013187">
    <property type="entry name" value="F-box-assoc_dom_typ3"/>
</dbReference>
<protein>
    <recommendedName>
        <fullName evidence="2">F-box associated beta-propeller type 3 domain-containing protein</fullName>
    </recommendedName>
</protein>
<gene>
    <name evidence="3" type="ORF">C2845_PM01G39400</name>
</gene>
<dbReference type="Pfam" id="PF08268">
    <property type="entry name" value="FBA_3"/>
    <property type="match status" value="1"/>
</dbReference>
<name>A0A3L6TFR2_PANMI</name>
<organism evidence="3 4">
    <name type="scientific">Panicum miliaceum</name>
    <name type="common">Proso millet</name>
    <name type="synonym">Broomcorn millet</name>
    <dbReference type="NCBI Taxonomy" id="4540"/>
    <lineage>
        <taxon>Eukaryota</taxon>
        <taxon>Viridiplantae</taxon>
        <taxon>Streptophyta</taxon>
        <taxon>Embryophyta</taxon>
        <taxon>Tracheophyta</taxon>
        <taxon>Spermatophyta</taxon>
        <taxon>Magnoliopsida</taxon>
        <taxon>Liliopsida</taxon>
        <taxon>Poales</taxon>
        <taxon>Poaceae</taxon>
        <taxon>PACMAD clade</taxon>
        <taxon>Panicoideae</taxon>
        <taxon>Panicodae</taxon>
        <taxon>Paniceae</taxon>
        <taxon>Panicinae</taxon>
        <taxon>Panicum</taxon>
        <taxon>Panicum sect. Panicum</taxon>
    </lineage>
</organism>
<dbReference type="NCBIfam" id="TIGR01640">
    <property type="entry name" value="F_box_assoc_1"/>
    <property type="match status" value="1"/>
</dbReference>
<sequence>MDAIDSDGEAPAPRRSEETTLPAVTATLRSWAAAPFRYLARSLTAVLPWPVAAAGFPADDDDGDHPKLFFTPDVASSPASYSFGRVEKLPCAAGVLPEGALVIPATRPLHGLVLLRCWPPPEGAGYFVCNPSTGALLPLPDTRVPRKMAGREYNPGPATTTATAGEYKAVRLFCLCDRDRAVAAASCEVLVLGASPDWRPTAGRPPPRSFFRNTEAAVFLDGALHFLCDDASITTFDVGDETFRSLPPPPGLEFALLRLTVLDGRLCVHHESPALTSGNPYCVWMLSDYGAGSWELLCRIDGTAWPAEATQLQACSLTPLYMYRERSGRKPKILFGTADGCRVLASEAAGGRRGSRPQVVFSPDDGVVGRSSGCRFLRVGLLEESAVPVGRTSEELVFSSPSANARSEILKSLPARDVARLNLVCRDIRAMIQTAGSPGCTLPART</sequence>
<feature type="region of interest" description="Disordered" evidence="1">
    <location>
        <begin position="1"/>
        <end position="21"/>
    </location>
</feature>
<accession>A0A3L6TFR2</accession>
<proteinExistence type="predicted"/>
<dbReference type="PANTHER" id="PTHR31672:SF13">
    <property type="entry name" value="F-BOX PROTEIN CPR30-LIKE"/>
    <property type="match status" value="1"/>
</dbReference>
<dbReference type="InterPro" id="IPR050796">
    <property type="entry name" value="SCF_F-box_component"/>
</dbReference>
<comment type="caution">
    <text evidence="3">The sequence shown here is derived from an EMBL/GenBank/DDBJ whole genome shotgun (WGS) entry which is preliminary data.</text>
</comment>